<dbReference type="PANTHER" id="PTHR12197:SF251">
    <property type="entry name" value="EG:BACR7C10.4 PROTEIN"/>
    <property type="match status" value="1"/>
</dbReference>
<evidence type="ECO:0000259" key="1">
    <source>
        <dbReference type="PROSITE" id="PS50280"/>
    </source>
</evidence>
<dbReference type="EMBL" id="JBBJCI010000142">
    <property type="protein sequence ID" value="KAK7242547.1"/>
    <property type="molecule type" value="Genomic_DNA"/>
</dbReference>
<dbReference type="Gene3D" id="2.170.270.10">
    <property type="entry name" value="SET domain"/>
    <property type="match status" value="1"/>
</dbReference>
<dbReference type="InterPro" id="IPR001214">
    <property type="entry name" value="SET_dom"/>
</dbReference>
<evidence type="ECO:0000313" key="2">
    <source>
        <dbReference type="EMBL" id="KAK7242547.1"/>
    </source>
</evidence>
<dbReference type="InterPro" id="IPR046341">
    <property type="entry name" value="SET_dom_sf"/>
</dbReference>
<accession>A0ABR1G264</accession>
<name>A0ABR1G264_AURAN</name>
<dbReference type="Proteomes" id="UP001363151">
    <property type="component" value="Unassembled WGS sequence"/>
</dbReference>
<dbReference type="Pfam" id="PF00856">
    <property type="entry name" value="SET"/>
    <property type="match status" value="1"/>
</dbReference>
<dbReference type="PANTHER" id="PTHR12197">
    <property type="entry name" value="HISTONE-LYSINE N-METHYLTRANSFERASE SMYD"/>
    <property type="match status" value="1"/>
</dbReference>
<gene>
    <name evidence="2" type="ORF">SO694_00017432</name>
</gene>
<dbReference type="SUPFAM" id="SSF82199">
    <property type="entry name" value="SET domain"/>
    <property type="match status" value="1"/>
</dbReference>
<keyword evidence="3" id="KW-1185">Reference proteome</keyword>
<protein>
    <recommendedName>
        <fullName evidence="1">SET domain-containing protein</fullName>
    </recommendedName>
</protein>
<feature type="domain" description="SET" evidence="1">
    <location>
        <begin position="25"/>
        <end position="188"/>
    </location>
</feature>
<dbReference type="InterPro" id="IPR050869">
    <property type="entry name" value="H3K4_H4K5_MeTrfase"/>
</dbReference>
<dbReference type="PROSITE" id="PS50280">
    <property type="entry name" value="SET"/>
    <property type="match status" value="1"/>
</dbReference>
<sequence>MALFQSAAVAGPLEWNGLASDEHRAALRIAHSPALGRHLVAARAFTFGEVVLAEKATLAWETGATNDSAARAFLAACVAADDATMKRVRTLYHAPVDDENGRGALRLAQATTIACDALGAPEDVAALLLRLDANAHGVDMGRAALFVDGALCSHSCDPNLKYDAAAGGLELTATRAIAAGEVVAFSYLGNARGETAAARAAELERKFDFACACDRCAASDAATSAGCPKNCGGYASLKAGDPPGGRLLCARCGVLEPKSARTVYAAEALKREAIDEMRDADVDLDTSPADDLAYVMNATHALVEECARDLSRRHELTRAARGLLKTVLAALLRRHRPDEGQFAFLVNAYVANDLDVVDALECVAARCPAAGKCAARHAPLYELSGVVFQTAIAAVNQLPPGLKTRTRAEQLARKYEPCIALAFGRNDESKGHVARLFAMLPKAACVPCPRPKGAAAETGTPRVPTL</sequence>
<comment type="caution">
    <text evidence="2">The sequence shown here is derived from an EMBL/GenBank/DDBJ whole genome shotgun (WGS) entry which is preliminary data.</text>
</comment>
<reference evidence="2 3" key="1">
    <citation type="submission" date="2024-03" db="EMBL/GenBank/DDBJ databases">
        <title>Aureococcus anophagefferens CCMP1851 and Kratosvirus quantuckense: Draft genome of a second virus-susceptible host strain in the model system.</title>
        <authorList>
            <person name="Chase E."/>
            <person name="Truchon A.R."/>
            <person name="Schepens W."/>
            <person name="Wilhelm S.W."/>
        </authorList>
    </citation>
    <scope>NUCLEOTIDE SEQUENCE [LARGE SCALE GENOMIC DNA]</scope>
    <source>
        <strain evidence="2 3">CCMP1851</strain>
    </source>
</reference>
<evidence type="ECO:0000313" key="3">
    <source>
        <dbReference type="Proteomes" id="UP001363151"/>
    </source>
</evidence>
<organism evidence="2 3">
    <name type="scientific">Aureococcus anophagefferens</name>
    <name type="common">Harmful bloom alga</name>
    <dbReference type="NCBI Taxonomy" id="44056"/>
    <lineage>
        <taxon>Eukaryota</taxon>
        <taxon>Sar</taxon>
        <taxon>Stramenopiles</taxon>
        <taxon>Ochrophyta</taxon>
        <taxon>Pelagophyceae</taxon>
        <taxon>Pelagomonadales</taxon>
        <taxon>Pelagomonadaceae</taxon>
        <taxon>Aureococcus</taxon>
    </lineage>
</organism>
<proteinExistence type="predicted"/>